<protein>
    <recommendedName>
        <fullName evidence="5">Integral membrane protein</fullName>
    </recommendedName>
</protein>
<feature type="compositionally biased region" description="Basic and acidic residues" evidence="1">
    <location>
        <begin position="80"/>
        <end position="90"/>
    </location>
</feature>
<evidence type="ECO:0000313" key="3">
    <source>
        <dbReference type="EMBL" id="OEU91794.1"/>
    </source>
</evidence>
<feature type="compositionally biased region" description="Low complexity" evidence="1">
    <location>
        <begin position="334"/>
        <end position="343"/>
    </location>
</feature>
<evidence type="ECO:0000256" key="1">
    <source>
        <dbReference type="SAM" id="MobiDB-lite"/>
    </source>
</evidence>
<dbReference type="PATRIC" id="fig|933944.5.peg.1722"/>
<reference evidence="3 4" key="1">
    <citation type="journal article" date="2016" name="Front. Microbiol.">
        <title>Comparative Genomics Analysis of Streptomyces Species Reveals Their Adaptation to the Marine Environment and Their Diversity at the Genomic Level.</title>
        <authorList>
            <person name="Tian X."/>
            <person name="Zhang Z."/>
            <person name="Yang T."/>
            <person name="Chen M."/>
            <person name="Li J."/>
            <person name="Chen F."/>
            <person name="Yang J."/>
            <person name="Li W."/>
            <person name="Zhang B."/>
            <person name="Zhang Z."/>
            <person name="Wu J."/>
            <person name="Zhang C."/>
            <person name="Long L."/>
            <person name="Xiao J."/>
        </authorList>
    </citation>
    <scope>NUCLEOTIDE SEQUENCE [LARGE SCALE GENOMIC DNA]</scope>
    <source>
        <strain evidence="3 4">SCSIO 10390</strain>
    </source>
</reference>
<feature type="region of interest" description="Disordered" evidence="1">
    <location>
        <begin position="80"/>
        <end position="110"/>
    </location>
</feature>
<evidence type="ECO:0008006" key="5">
    <source>
        <dbReference type="Google" id="ProtNLM"/>
    </source>
</evidence>
<keyword evidence="2" id="KW-1133">Transmembrane helix</keyword>
<sequence>MLPGTFAKGEAEHVSQAGRMLREMAVAPTVQVASRTGTATRLARLVLVAEQFGFMYGDTHQSGGRAPKTVLTLHRDPAPEAQRRAADNHARYPQAADGGDLPGMQPGGKLRPLPDAAAHLELLKARINFDLTGKHAEKRMLIGALGATAGFAILILRRLAEGTTPVVAIVGYVLVLLALGGGFLWNRKRNTRFEHVLRQAGLTPVQDGSGRTRYLPPGSQLPGQYNPFAQQGTGFPQQAPGGPAPQAPAQAPAPGVHPQPQQPGGHWQFQPHQAYQQGPYQQPYQQQPYGQQQQGQPPYGQQQYGQQPYQQGQYGHGGPYAQQQPPQAPPVQQTPPQQYGQQG</sequence>
<keyword evidence="4" id="KW-1185">Reference proteome</keyword>
<evidence type="ECO:0000313" key="4">
    <source>
        <dbReference type="Proteomes" id="UP000176087"/>
    </source>
</evidence>
<feature type="compositionally biased region" description="Low complexity" evidence="1">
    <location>
        <begin position="262"/>
        <end position="325"/>
    </location>
</feature>
<organism evidence="3 4">
    <name type="scientific">Streptomyces abyssalis</name>
    <dbReference type="NCBI Taxonomy" id="933944"/>
    <lineage>
        <taxon>Bacteria</taxon>
        <taxon>Bacillati</taxon>
        <taxon>Actinomycetota</taxon>
        <taxon>Actinomycetes</taxon>
        <taxon>Kitasatosporales</taxon>
        <taxon>Streptomycetaceae</taxon>
        <taxon>Streptomyces</taxon>
    </lineage>
</organism>
<dbReference type="Proteomes" id="UP000176087">
    <property type="component" value="Unassembled WGS sequence"/>
</dbReference>
<name>A0A1E7JSB2_9ACTN</name>
<feature type="transmembrane region" description="Helical" evidence="2">
    <location>
        <begin position="166"/>
        <end position="185"/>
    </location>
</feature>
<keyword evidence="2" id="KW-0812">Transmembrane</keyword>
<comment type="caution">
    <text evidence="3">The sequence shown here is derived from an EMBL/GenBank/DDBJ whole genome shotgun (WGS) entry which is preliminary data.</text>
</comment>
<dbReference type="EMBL" id="LJGT01000037">
    <property type="protein sequence ID" value="OEU91794.1"/>
    <property type="molecule type" value="Genomic_DNA"/>
</dbReference>
<keyword evidence="2" id="KW-0472">Membrane</keyword>
<proteinExistence type="predicted"/>
<gene>
    <name evidence="3" type="ORF">AN215_04680</name>
</gene>
<feature type="region of interest" description="Disordered" evidence="1">
    <location>
        <begin position="204"/>
        <end position="343"/>
    </location>
</feature>
<accession>A0A1E7JSB2</accession>
<evidence type="ECO:0000256" key="2">
    <source>
        <dbReference type="SAM" id="Phobius"/>
    </source>
</evidence>
<feature type="compositionally biased region" description="Low complexity" evidence="1">
    <location>
        <begin position="227"/>
        <end position="241"/>
    </location>
</feature>
<feature type="transmembrane region" description="Helical" evidence="2">
    <location>
        <begin position="140"/>
        <end position="160"/>
    </location>
</feature>
<dbReference type="AlphaFoldDB" id="A0A1E7JSB2"/>